<reference evidence="2 3" key="1">
    <citation type="journal article" date="2021" name="Nat. Commun.">
        <title>Genetic determinants of endophytism in the Arabidopsis root mycobiome.</title>
        <authorList>
            <person name="Mesny F."/>
            <person name="Miyauchi S."/>
            <person name="Thiergart T."/>
            <person name="Pickel B."/>
            <person name="Atanasova L."/>
            <person name="Karlsson M."/>
            <person name="Huettel B."/>
            <person name="Barry K.W."/>
            <person name="Haridas S."/>
            <person name="Chen C."/>
            <person name="Bauer D."/>
            <person name="Andreopoulos W."/>
            <person name="Pangilinan J."/>
            <person name="LaButti K."/>
            <person name="Riley R."/>
            <person name="Lipzen A."/>
            <person name="Clum A."/>
            <person name="Drula E."/>
            <person name="Henrissat B."/>
            <person name="Kohler A."/>
            <person name="Grigoriev I.V."/>
            <person name="Martin F.M."/>
            <person name="Hacquard S."/>
        </authorList>
    </citation>
    <scope>NUCLEOTIDE SEQUENCE [LARGE SCALE GENOMIC DNA]</scope>
    <source>
        <strain evidence="2 3">MPI-SDFR-AT-0080</strain>
    </source>
</reference>
<feature type="region of interest" description="Disordered" evidence="1">
    <location>
        <begin position="100"/>
        <end position="119"/>
    </location>
</feature>
<evidence type="ECO:0000313" key="2">
    <source>
        <dbReference type="EMBL" id="KAH7060488.1"/>
    </source>
</evidence>
<comment type="caution">
    <text evidence="2">The sequence shown here is derived from an EMBL/GenBank/DDBJ whole genome shotgun (WGS) entry which is preliminary data.</text>
</comment>
<name>A0ABQ8GPE5_9PEZI</name>
<sequence>MFCERVVWADSAASATPLPTVSCPHPVISLSSLCPGRVAVCLVETVCPAAKRRTHQPPAGHSGWFLRKGSKWNRTARAELDAAPSPDGERQTPRWQAVGSNHQSTHCLPPATHVRGRHSPVSAVTDKYRAGLCPNSRQFVVVQLHPGNRLGASVAIRPHSDPPSHPFFGILATLTVSQASNLPAIESCQTPARPAAPNHLVTGAAAGGSAFPAHLE</sequence>
<gene>
    <name evidence="2" type="ORF">B0J12DRAFT_769518</name>
</gene>
<accession>A0ABQ8GPE5</accession>
<dbReference type="EMBL" id="JAGTJR010000005">
    <property type="protein sequence ID" value="KAH7060488.1"/>
    <property type="molecule type" value="Genomic_DNA"/>
</dbReference>
<evidence type="ECO:0000256" key="1">
    <source>
        <dbReference type="SAM" id="MobiDB-lite"/>
    </source>
</evidence>
<proteinExistence type="predicted"/>
<evidence type="ECO:0000313" key="3">
    <source>
        <dbReference type="Proteomes" id="UP000774617"/>
    </source>
</evidence>
<keyword evidence="3" id="KW-1185">Reference proteome</keyword>
<dbReference type="Proteomes" id="UP000774617">
    <property type="component" value="Unassembled WGS sequence"/>
</dbReference>
<protein>
    <submittedName>
        <fullName evidence="2">Uncharacterized protein</fullName>
    </submittedName>
</protein>
<organism evidence="2 3">
    <name type="scientific">Macrophomina phaseolina</name>
    <dbReference type="NCBI Taxonomy" id="35725"/>
    <lineage>
        <taxon>Eukaryota</taxon>
        <taxon>Fungi</taxon>
        <taxon>Dikarya</taxon>
        <taxon>Ascomycota</taxon>
        <taxon>Pezizomycotina</taxon>
        <taxon>Dothideomycetes</taxon>
        <taxon>Dothideomycetes incertae sedis</taxon>
        <taxon>Botryosphaeriales</taxon>
        <taxon>Botryosphaeriaceae</taxon>
        <taxon>Macrophomina</taxon>
    </lineage>
</organism>